<evidence type="ECO:0000256" key="1">
    <source>
        <dbReference type="SAM" id="Phobius"/>
    </source>
</evidence>
<proteinExistence type="predicted"/>
<dbReference type="Proteomes" id="UP001236258">
    <property type="component" value="Unassembled WGS sequence"/>
</dbReference>
<keyword evidence="1" id="KW-0472">Membrane</keyword>
<protein>
    <submittedName>
        <fullName evidence="2">DUF2970 domain-containing protein</fullName>
    </submittedName>
</protein>
<reference evidence="2 3" key="1">
    <citation type="submission" date="2023-08" db="EMBL/GenBank/DDBJ databases">
        <authorList>
            <person name="Joshi A."/>
            <person name="Thite S."/>
        </authorList>
    </citation>
    <scope>NUCLEOTIDE SEQUENCE [LARGE SCALE GENOMIC DNA]</scope>
    <source>
        <strain evidence="2 3">1E1</strain>
    </source>
</reference>
<comment type="caution">
    <text evidence="2">The sequence shown here is derived from an EMBL/GenBank/DDBJ whole genome shotgun (WGS) entry which is preliminary data.</text>
</comment>
<dbReference type="EMBL" id="JAUZVY010000001">
    <property type="protein sequence ID" value="MDP4527883.1"/>
    <property type="molecule type" value="Genomic_DNA"/>
</dbReference>
<keyword evidence="1" id="KW-0812">Transmembrane</keyword>
<feature type="transmembrane region" description="Helical" evidence="1">
    <location>
        <begin position="41"/>
        <end position="64"/>
    </location>
</feature>
<dbReference type="InterPro" id="IPR021344">
    <property type="entry name" value="DUF2970"/>
</dbReference>
<name>A0ABT9GLN9_9GAMM</name>
<evidence type="ECO:0000313" key="2">
    <source>
        <dbReference type="EMBL" id="MDP4527883.1"/>
    </source>
</evidence>
<accession>A0ABT9GLN9</accession>
<gene>
    <name evidence="2" type="ORF">Q3O59_02395</name>
</gene>
<dbReference type="Pfam" id="PF11174">
    <property type="entry name" value="DUF2970"/>
    <property type="match status" value="1"/>
</dbReference>
<dbReference type="RefSeq" id="WP_228591686.1">
    <property type="nucleotide sequence ID" value="NZ_JAUZVY010000001.1"/>
</dbReference>
<evidence type="ECO:0000313" key="3">
    <source>
        <dbReference type="Proteomes" id="UP001236258"/>
    </source>
</evidence>
<keyword evidence="1" id="KW-1133">Transmembrane helix</keyword>
<keyword evidence="3" id="KW-1185">Reference proteome</keyword>
<sequence length="65" mass="7153">MTSSNPSSFKRVLKAVAGAFIGVQSEQQRQHDFNASTPWPYIIAGLVMAVLFVLAVMLTVFLVLR</sequence>
<organism evidence="2 3">
    <name type="scientific">Alkalimonas delamerensis</name>
    <dbReference type="NCBI Taxonomy" id="265981"/>
    <lineage>
        <taxon>Bacteria</taxon>
        <taxon>Pseudomonadati</taxon>
        <taxon>Pseudomonadota</taxon>
        <taxon>Gammaproteobacteria</taxon>
        <taxon>Alkalimonas</taxon>
    </lineage>
</organism>